<dbReference type="OrthoDB" id="2637653at2759"/>
<feature type="transmembrane region" description="Helical" evidence="1">
    <location>
        <begin position="60"/>
        <end position="79"/>
    </location>
</feature>
<keyword evidence="1" id="KW-0472">Membrane</keyword>
<dbReference type="Proteomes" id="UP000250043">
    <property type="component" value="Unassembled WGS sequence"/>
</dbReference>
<feature type="domain" description="DUF6533" evidence="2">
    <location>
        <begin position="26"/>
        <end position="69"/>
    </location>
</feature>
<evidence type="ECO:0000313" key="3">
    <source>
        <dbReference type="EMBL" id="OCH88132.1"/>
    </source>
</evidence>
<evidence type="ECO:0000313" key="4">
    <source>
        <dbReference type="Proteomes" id="UP000250043"/>
    </source>
</evidence>
<reference evidence="3 4" key="1">
    <citation type="submission" date="2016-07" db="EMBL/GenBank/DDBJ databases">
        <title>Draft genome of the white-rot fungus Obba rivulosa 3A-2.</title>
        <authorList>
            <consortium name="DOE Joint Genome Institute"/>
            <person name="Miettinen O."/>
            <person name="Riley R."/>
            <person name="Acob R."/>
            <person name="Barry K."/>
            <person name="Cullen D."/>
            <person name="De Vries R."/>
            <person name="Hainaut M."/>
            <person name="Hatakka A."/>
            <person name="Henrissat B."/>
            <person name="Hilden K."/>
            <person name="Kuo R."/>
            <person name="Labutti K."/>
            <person name="Lipzen A."/>
            <person name="Makela M.R."/>
            <person name="Sandor L."/>
            <person name="Spatafora J.W."/>
            <person name="Grigoriev I.V."/>
            <person name="Hibbett D.S."/>
        </authorList>
    </citation>
    <scope>NUCLEOTIDE SEQUENCE [LARGE SCALE GENOMIC DNA]</scope>
    <source>
        <strain evidence="3 4">3A-2</strain>
    </source>
</reference>
<dbReference type="InterPro" id="IPR045340">
    <property type="entry name" value="DUF6533"/>
</dbReference>
<evidence type="ECO:0000256" key="1">
    <source>
        <dbReference type="SAM" id="Phobius"/>
    </source>
</evidence>
<dbReference type="AlphaFoldDB" id="A0A8E2AWV6"/>
<feature type="transmembrane region" description="Helical" evidence="1">
    <location>
        <begin position="216"/>
        <end position="235"/>
    </location>
</feature>
<gene>
    <name evidence="3" type="ORF">OBBRIDRAFT_109255</name>
</gene>
<feature type="transmembrane region" description="Helical" evidence="1">
    <location>
        <begin position="99"/>
        <end position="122"/>
    </location>
</feature>
<protein>
    <recommendedName>
        <fullName evidence="2">DUF6533 domain-containing protein</fullName>
    </recommendedName>
</protein>
<sequence length="292" mass="32784">MIASLFSVNNDRGAGPDLNKTQTVSYGDVAAVVMLTWDIIVTMSDEVEHIWVKRWTAVKVMYLVSRYFPWTFQLALLTLSSNGSTGAFFTAEQCSKWVAMQAMMLQTIVTVVDIILIIRVYALYNKSRMLLTCIVILFAAEVTVLCYVLAEVVPKLRYNSTCFVISSPRLFIVYWITSLVFESILFLLVLGHFLLAVVHGWSQGRTVQQFISDGTWAYAVIFATMLVNAIFYDYVHSPLAGFYFTWLLSVLSFAGSRLILNPRRHDACGHRMPSTANDVDIGDVSALCSDCT</sequence>
<keyword evidence="4" id="KW-1185">Reference proteome</keyword>
<accession>A0A8E2AWV6</accession>
<dbReference type="Pfam" id="PF20151">
    <property type="entry name" value="DUF6533"/>
    <property type="match status" value="1"/>
</dbReference>
<proteinExistence type="predicted"/>
<feature type="transmembrane region" description="Helical" evidence="1">
    <location>
        <begin position="129"/>
        <end position="150"/>
    </location>
</feature>
<feature type="transmembrane region" description="Helical" evidence="1">
    <location>
        <begin position="241"/>
        <end position="260"/>
    </location>
</feature>
<name>A0A8E2AWV6_9APHY</name>
<organism evidence="3 4">
    <name type="scientific">Obba rivulosa</name>
    <dbReference type="NCBI Taxonomy" id="1052685"/>
    <lineage>
        <taxon>Eukaryota</taxon>
        <taxon>Fungi</taxon>
        <taxon>Dikarya</taxon>
        <taxon>Basidiomycota</taxon>
        <taxon>Agaricomycotina</taxon>
        <taxon>Agaricomycetes</taxon>
        <taxon>Polyporales</taxon>
        <taxon>Gelatoporiaceae</taxon>
        <taxon>Obba</taxon>
    </lineage>
</organism>
<feature type="transmembrane region" description="Helical" evidence="1">
    <location>
        <begin position="170"/>
        <end position="195"/>
    </location>
</feature>
<dbReference type="EMBL" id="KV722461">
    <property type="protein sequence ID" value="OCH88132.1"/>
    <property type="molecule type" value="Genomic_DNA"/>
</dbReference>
<evidence type="ECO:0000259" key="2">
    <source>
        <dbReference type="Pfam" id="PF20151"/>
    </source>
</evidence>
<keyword evidence="1" id="KW-0812">Transmembrane</keyword>
<keyword evidence="1" id="KW-1133">Transmembrane helix</keyword>